<dbReference type="PANTHER" id="PTHR22777">
    <property type="entry name" value="HEMOLYSIN-RELATED"/>
    <property type="match status" value="1"/>
</dbReference>
<proteinExistence type="predicted"/>
<protein>
    <recommendedName>
        <fullName evidence="3">CBS domain-containing protein</fullName>
    </recommendedName>
</protein>
<dbReference type="Pfam" id="PF03471">
    <property type="entry name" value="CorC_HlyC"/>
    <property type="match status" value="1"/>
</dbReference>
<gene>
    <name evidence="4" type="ORF">LCGC14_2471260</name>
</gene>
<evidence type="ECO:0000256" key="1">
    <source>
        <dbReference type="ARBA" id="ARBA00022737"/>
    </source>
</evidence>
<dbReference type="SMART" id="SM01091">
    <property type="entry name" value="CorC_HlyC"/>
    <property type="match status" value="1"/>
</dbReference>
<dbReference type="InterPro" id="IPR016169">
    <property type="entry name" value="FAD-bd_PCMH_sub2"/>
</dbReference>
<organism evidence="4">
    <name type="scientific">marine sediment metagenome</name>
    <dbReference type="NCBI Taxonomy" id="412755"/>
    <lineage>
        <taxon>unclassified sequences</taxon>
        <taxon>metagenomes</taxon>
        <taxon>ecological metagenomes</taxon>
    </lineage>
</organism>
<comment type="caution">
    <text evidence="4">The sequence shown here is derived from an EMBL/GenBank/DDBJ whole genome shotgun (WGS) entry which is preliminary data.</text>
</comment>
<keyword evidence="1" id="KW-0677">Repeat</keyword>
<dbReference type="InterPro" id="IPR046342">
    <property type="entry name" value="CBS_dom_sf"/>
</dbReference>
<reference evidence="4" key="1">
    <citation type="journal article" date="2015" name="Nature">
        <title>Complex archaea that bridge the gap between prokaryotes and eukaryotes.</title>
        <authorList>
            <person name="Spang A."/>
            <person name="Saw J.H."/>
            <person name="Jorgensen S.L."/>
            <person name="Zaremba-Niedzwiedzka K."/>
            <person name="Martijn J."/>
            <person name="Lind A.E."/>
            <person name="van Eijk R."/>
            <person name="Schleper C."/>
            <person name="Guy L."/>
            <person name="Ettema T.J."/>
        </authorList>
    </citation>
    <scope>NUCLEOTIDE SEQUENCE</scope>
</reference>
<dbReference type="InterPro" id="IPR005170">
    <property type="entry name" value="Transptr-assoc_dom"/>
</dbReference>
<dbReference type="AlphaFoldDB" id="A0A0F9BB15"/>
<evidence type="ECO:0000256" key="2">
    <source>
        <dbReference type="ARBA" id="ARBA00023122"/>
    </source>
</evidence>
<dbReference type="Gene3D" id="3.30.465.10">
    <property type="match status" value="1"/>
</dbReference>
<dbReference type="Pfam" id="PF00571">
    <property type="entry name" value="CBS"/>
    <property type="match status" value="2"/>
</dbReference>
<keyword evidence="2" id="KW-0129">CBS domain</keyword>
<dbReference type="EMBL" id="LAZR01038702">
    <property type="protein sequence ID" value="KKL18865.1"/>
    <property type="molecule type" value="Genomic_DNA"/>
</dbReference>
<feature type="domain" description="CBS" evidence="3">
    <location>
        <begin position="23"/>
        <end position="83"/>
    </location>
</feature>
<feature type="non-terminal residue" evidence="4">
    <location>
        <position position="1"/>
    </location>
</feature>
<evidence type="ECO:0000259" key="3">
    <source>
        <dbReference type="PROSITE" id="PS51371"/>
    </source>
</evidence>
<accession>A0A0F9BB15</accession>
<dbReference type="PROSITE" id="PS51371">
    <property type="entry name" value="CBS"/>
    <property type="match status" value="1"/>
</dbReference>
<dbReference type="GO" id="GO:0050660">
    <property type="term" value="F:flavin adenine dinucleotide binding"/>
    <property type="evidence" value="ECO:0007669"/>
    <property type="project" value="InterPro"/>
</dbReference>
<dbReference type="Gene3D" id="3.10.580.10">
    <property type="entry name" value="CBS-domain"/>
    <property type="match status" value="1"/>
</dbReference>
<evidence type="ECO:0000313" key="4">
    <source>
        <dbReference type="EMBL" id="KKL18865.1"/>
    </source>
</evidence>
<dbReference type="SUPFAM" id="SSF54631">
    <property type="entry name" value="CBS-domain pair"/>
    <property type="match status" value="1"/>
</dbReference>
<dbReference type="InterPro" id="IPR036318">
    <property type="entry name" value="FAD-bd_PCMH-like_sf"/>
</dbReference>
<dbReference type="PANTHER" id="PTHR22777:SF17">
    <property type="entry name" value="UPF0053 PROTEIN SLL0260"/>
    <property type="match status" value="1"/>
</dbReference>
<name>A0A0F9BB15_9ZZZZ</name>
<sequence length="235" mass="26396">EKGEAELLEAVFHFGDRRVNEVMIPRTEVVWLEKGMTIADMYDIFSEHPHSRFPVFKDTHDNVVGIVGIKDVLRGLAEKQLDDGLPIDLAMRPAMFVPETKFVGALFFEMQRSGQQMAVVADEYGGTAGVVTLEILLEELVGYVSDELRRHGEEVVSLDERTFEIDGGVSISDVNEELELGLPEGDYETVAGFVLSHLGYIPKQGEQFDYNGHRIAVTEVRAQKVERLTITRLQE</sequence>
<dbReference type="SUPFAM" id="SSF56176">
    <property type="entry name" value="FAD-binding/transporter-associated domain-like"/>
    <property type="match status" value="1"/>
</dbReference>
<dbReference type="InterPro" id="IPR044751">
    <property type="entry name" value="Ion_transp-like_CBS"/>
</dbReference>
<dbReference type="FunFam" id="3.10.580.10:FF:000002">
    <property type="entry name" value="Magnesium/cobalt efflux protein CorC"/>
    <property type="match status" value="1"/>
</dbReference>
<dbReference type="CDD" id="cd04590">
    <property type="entry name" value="CBS_pair_CorC_HlyC_assoc"/>
    <property type="match status" value="1"/>
</dbReference>
<dbReference type="InterPro" id="IPR000644">
    <property type="entry name" value="CBS_dom"/>
</dbReference>